<proteinExistence type="predicted"/>
<dbReference type="HOGENOM" id="CLU_2504468_0_0_1"/>
<dbReference type="EnsemblPlants" id="OGLUM09G01220.1">
    <property type="protein sequence ID" value="OGLUM09G01220.1"/>
    <property type="gene ID" value="OGLUM09G01220"/>
</dbReference>
<name>A0A0E0AZK2_9ORYZ</name>
<dbReference type="Gramene" id="OGLUM09G01220.1">
    <property type="protein sequence ID" value="OGLUM09G01220.1"/>
    <property type="gene ID" value="OGLUM09G01220"/>
</dbReference>
<reference evidence="1" key="1">
    <citation type="submission" date="2015-04" db="UniProtKB">
        <authorList>
            <consortium name="EnsemblPlants"/>
        </authorList>
    </citation>
    <scope>IDENTIFICATION</scope>
</reference>
<protein>
    <submittedName>
        <fullName evidence="1">Uncharacterized protein</fullName>
    </submittedName>
</protein>
<dbReference type="Proteomes" id="UP000026961">
    <property type="component" value="Chromosome 9"/>
</dbReference>
<evidence type="ECO:0000313" key="2">
    <source>
        <dbReference type="Proteomes" id="UP000026961"/>
    </source>
</evidence>
<sequence length="82" mass="9237">MPTPKSTTQQLTFELCRFCGDSRRSLPVCQEVYMSSEAQAFSCRGDAVELCQSDPLLLLVSSESSTLLEIVTFHDLYPYAMY</sequence>
<dbReference type="AlphaFoldDB" id="A0A0E0AZK2"/>
<reference evidence="1" key="2">
    <citation type="submission" date="2018-05" db="EMBL/GenBank/DDBJ databases">
        <title>OgluRS3 (Oryza glumaepatula Reference Sequence Version 3).</title>
        <authorList>
            <person name="Zhang J."/>
            <person name="Kudrna D."/>
            <person name="Lee S."/>
            <person name="Talag J."/>
            <person name="Welchert J."/>
            <person name="Wing R.A."/>
        </authorList>
    </citation>
    <scope>NUCLEOTIDE SEQUENCE [LARGE SCALE GENOMIC DNA]</scope>
</reference>
<keyword evidence="2" id="KW-1185">Reference proteome</keyword>
<accession>A0A0E0AZK2</accession>
<evidence type="ECO:0000313" key="1">
    <source>
        <dbReference type="EnsemblPlants" id="OGLUM09G01220.1"/>
    </source>
</evidence>
<organism evidence="1">
    <name type="scientific">Oryza glumipatula</name>
    <dbReference type="NCBI Taxonomy" id="40148"/>
    <lineage>
        <taxon>Eukaryota</taxon>
        <taxon>Viridiplantae</taxon>
        <taxon>Streptophyta</taxon>
        <taxon>Embryophyta</taxon>
        <taxon>Tracheophyta</taxon>
        <taxon>Spermatophyta</taxon>
        <taxon>Magnoliopsida</taxon>
        <taxon>Liliopsida</taxon>
        <taxon>Poales</taxon>
        <taxon>Poaceae</taxon>
        <taxon>BOP clade</taxon>
        <taxon>Oryzoideae</taxon>
        <taxon>Oryzeae</taxon>
        <taxon>Oryzinae</taxon>
        <taxon>Oryza</taxon>
    </lineage>
</organism>